<keyword evidence="5" id="KW-0460">Magnesium</keyword>
<dbReference type="GO" id="GO:0009678">
    <property type="term" value="F:diphosphate hydrolysis-driven proton transmembrane transporter activity"/>
    <property type="evidence" value="ECO:0007669"/>
    <property type="project" value="UniProtKB-EC"/>
</dbReference>
<dbReference type="Pfam" id="PF03030">
    <property type="entry name" value="H_PPase"/>
    <property type="match status" value="1"/>
</dbReference>
<keyword evidence="3" id="KW-0813">Transport</keyword>
<organism evidence="10">
    <name type="scientific">Zea mays</name>
    <name type="common">Maize</name>
    <dbReference type="NCBI Taxonomy" id="4577"/>
    <lineage>
        <taxon>Eukaryota</taxon>
        <taxon>Viridiplantae</taxon>
        <taxon>Streptophyta</taxon>
        <taxon>Embryophyta</taxon>
        <taxon>Tracheophyta</taxon>
        <taxon>Spermatophyta</taxon>
        <taxon>Magnoliopsida</taxon>
        <taxon>Liliopsida</taxon>
        <taxon>Poales</taxon>
        <taxon>Poaceae</taxon>
        <taxon>PACMAD clade</taxon>
        <taxon>Panicoideae</taxon>
        <taxon>Andropogonodae</taxon>
        <taxon>Andropogoneae</taxon>
        <taxon>Tripsacinae</taxon>
        <taxon>Zea</taxon>
    </lineage>
</organism>
<proteinExistence type="predicted"/>
<evidence type="ECO:0000313" key="10">
    <source>
        <dbReference type="EMBL" id="PWZ32939.1"/>
    </source>
</evidence>
<dbReference type="InterPro" id="IPR004131">
    <property type="entry name" value="PPase-energised_H-pump"/>
</dbReference>
<evidence type="ECO:0000256" key="4">
    <source>
        <dbReference type="ARBA" id="ARBA00022692"/>
    </source>
</evidence>
<evidence type="ECO:0000256" key="9">
    <source>
        <dbReference type="ARBA" id="ARBA00023136"/>
    </source>
</evidence>
<dbReference type="PANTHER" id="PTHR31998">
    <property type="entry name" value="K(+)-INSENSITIVE PYROPHOSPHATE-ENERGIZED PROTON PUMP"/>
    <property type="match status" value="1"/>
</dbReference>
<keyword evidence="4" id="KW-0812">Transmembrane</keyword>
<comment type="subcellular location">
    <subcellularLocation>
        <location evidence="1">Endomembrane system</location>
        <topology evidence="1">Multi-pass membrane protein</topology>
    </subcellularLocation>
</comment>
<dbReference type="Proteomes" id="UP000251960">
    <property type="component" value="Chromosome 3"/>
</dbReference>
<dbReference type="GO" id="GO:0016020">
    <property type="term" value="C:membrane"/>
    <property type="evidence" value="ECO:0007669"/>
    <property type="project" value="InterPro"/>
</dbReference>
<gene>
    <name evidence="10" type="primary">AVP_1</name>
    <name evidence="10" type="ORF">Zm00014a_028699</name>
</gene>
<keyword evidence="7" id="KW-1133">Transmembrane helix</keyword>
<evidence type="ECO:0000256" key="3">
    <source>
        <dbReference type="ARBA" id="ARBA00022448"/>
    </source>
</evidence>
<dbReference type="GO" id="GO:0012505">
    <property type="term" value="C:endomembrane system"/>
    <property type="evidence" value="ECO:0007669"/>
    <property type="project" value="UniProtKB-SubCell"/>
</dbReference>
<keyword evidence="8" id="KW-0406">Ion transport</keyword>
<keyword evidence="9" id="KW-0472">Membrane</keyword>
<evidence type="ECO:0000256" key="7">
    <source>
        <dbReference type="ARBA" id="ARBA00022989"/>
    </source>
</evidence>
<dbReference type="EMBL" id="NCVQ01000004">
    <property type="protein sequence ID" value="PWZ32939.1"/>
    <property type="molecule type" value="Genomic_DNA"/>
</dbReference>
<protein>
    <recommendedName>
        <fullName evidence="2">H(+)-exporting diphosphatase</fullName>
        <ecNumber evidence="2">7.1.3.1</ecNumber>
    </recommendedName>
</protein>
<accession>A0A3L6FIL8</accession>
<evidence type="ECO:0000256" key="5">
    <source>
        <dbReference type="ARBA" id="ARBA00022842"/>
    </source>
</evidence>
<evidence type="ECO:0000256" key="1">
    <source>
        <dbReference type="ARBA" id="ARBA00004127"/>
    </source>
</evidence>
<keyword evidence="6" id="KW-1278">Translocase</keyword>
<evidence type="ECO:0000256" key="8">
    <source>
        <dbReference type="ARBA" id="ARBA00023065"/>
    </source>
</evidence>
<dbReference type="AlphaFoldDB" id="A0A3L6FIL8"/>
<comment type="caution">
    <text evidence="10">The sequence shown here is derived from an EMBL/GenBank/DDBJ whole genome shotgun (WGS) entry which is preliminary data.</text>
</comment>
<reference evidence="10" key="1">
    <citation type="journal article" date="2018" name="Nat. Genet.">
        <title>Extensive intraspecific gene order and gene structural variations between Mo17 and other maize genomes.</title>
        <authorList>
            <person name="Sun S."/>
            <person name="Zhou Y."/>
            <person name="Chen J."/>
            <person name="Shi J."/>
            <person name="Zhao H."/>
            <person name="Zhao H."/>
            <person name="Song W."/>
            <person name="Zhang M."/>
            <person name="Cui Y."/>
            <person name="Dong X."/>
            <person name="Liu H."/>
            <person name="Ma X."/>
            <person name="Jiao Y."/>
            <person name="Wang B."/>
            <person name="Wei X."/>
            <person name="Stein J.C."/>
            <person name="Glaubitz J.C."/>
            <person name="Lu F."/>
            <person name="Yu G."/>
            <person name="Liang C."/>
            <person name="Fengler K."/>
            <person name="Li B."/>
            <person name="Rafalski A."/>
            <person name="Schnable P.S."/>
            <person name="Ware D.H."/>
            <person name="Buckler E.S."/>
            <person name="Lai J."/>
        </authorList>
    </citation>
    <scope>NUCLEOTIDE SEQUENCE [LARGE SCALE GENOMIC DNA]</scope>
    <source>
        <tissue evidence="10">Seedling</tissue>
    </source>
</reference>
<dbReference type="ExpressionAtlas" id="A0A3L6FIL8">
    <property type="expression patterns" value="baseline and differential"/>
</dbReference>
<sequence>MACCYSKEEMIGSSDKVVKTTWHDVSCQITKINMYKHQRLRKAALKEEEHLFVSVNGTITLLGLTDSMSSDNAGGIAEMAGMSHKICERTDALGDTGNTTSAIRKGFAIGSGAIVSLVLFGAFVSRAGVKVVDVLPEARQPPPLAPIRDGGGSMFGGIGSTIVEGGMVWHLVWVVPLHTGEMAVDAILGPRTIPHETVVSEAVVPAPVSILRPSKMYVCLPIYVS</sequence>
<dbReference type="EC" id="7.1.3.1" evidence="2"/>
<name>A0A3L6FIL8_MAIZE</name>
<evidence type="ECO:0000256" key="6">
    <source>
        <dbReference type="ARBA" id="ARBA00022967"/>
    </source>
</evidence>
<evidence type="ECO:0000256" key="2">
    <source>
        <dbReference type="ARBA" id="ARBA00013242"/>
    </source>
</evidence>
<dbReference type="GO" id="GO:0004427">
    <property type="term" value="F:inorganic diphosphate phosphatase activity"/>
    <property type="evidence" value="ECO:0007669"/>
    <property type="project" value="InterPro"/>
</dbReference>